<sequence length="105" mass="11851">MWHLDKQDPVSGSLLLTHPGLDEASFPALAPSLLAAWELRLVEREQGADRHCWVVDFEGSKLLLQYEHYGEVCWLEVCHPDDRPLLDWLARHQAAQGLHSGSEGV</sequence>
<dbReference type="InterPro" id="IPR022080">
    <property type="entry name" value="DUF3630"/>
</dbReference>
<dbReference type="Proteomes" id="UP000058114">
    <property type="component" value="Chromosome"/>
</dbReference>
<evidence type="ECO:0000313" key="1">
    <source>
        <dbReference type="EMBL" id="ALP40129.1"/>
    </source>
</evidence>
<dbReference type="STRING" id="652.WL1483_710"/>
<reference evidence="2" key="1">
    <citation type="submission" date="2015-10" db="EMBL/GenBank/DDBJ databases">
        <title>Complete Genome Sequence of Aeromonas schubertii strain WL1483.</title>
        <authorList>
            <person name="Liu L."/>
        </authorList>
    </citation>
    <scope>NUCLEOTIDE SEQUENCE [LARGE SCALE GENOMIC DNA]</scope>
    <source>
        <strain evidence="2">WL1483</strain>
    </source>
</reference>
<accession>A0A0S2SEL3</accession>
<gene>
    <name evidence="1" type="ORF">WL1483_710</name>
</gene>
<evidence type="ECO:0008006" key="3">
    <source>
        <dbReference type="Google" id="ProtNLM"/>
    </source>
</evidence>
<dbReference type="RefSeq" id="WP_050666382.1">
    <property type="nucleotide sequence ID" value="NZ_CDDB01000049.1"/>
</dbReference>
<dbReference type="OrthoDB" id="6389032at2"/>
<name>A0A0S2SEL3_9GAMM</name>
<dbReference type="PATRIC" id="fig|652.5.peg.189"/>
<dbReference type="AlphaFoldDB" id="A0A0S2SEL3"/>
<dbReference type="EMBL" id="CP013067">
    <property type="protein sequence ID" value="ALP40129.1"/>
    <property type="molecule type" value="Genomic_DNA"/>
</dbReference>
<proteinExistence type="predicted"/>
<dbReference type="Pfam" id="PF12305">
    <property type="entry name" value="DUF3630"/>
    <property type="match status" value="1"/>
</dbReference>
<protein>
    <recommendedName>
        <fullName evidence="3">DUF3630 family protein</fullName>
    </recommendedName>
</protein>
<reference evidence="1 2" key="2">
    <citation type="journal article" date="2016" name="Genome Announc.">
        <title>Complete Genome Sequence of the Highly Virulent Aeromonas schubertii Strain WL1483, Isolated from Diseased Snakehead Fish (Channa argus) in China.</title>
        <authorList>
            <person name="Liu L."/>
            <person name="Li N."/>
            <person name="Zhang D."/>
            <person name="Fu X."/>
            <person name="Shi C."/>
            <person name="Lin Q."/>
            <person name="Hao G."/>
        </authorList>
    </citation>
    <scope>NUCLEOTIDE SEQUENCE [LARGE SCALE GENOMIC DNA]</scope>
    <source>
        <strain evidence="1 2">WL1483</strain>
    </source>
</reference>
<evidence type="ECO:0000313" key="2">
    <source>
        <dbReference type="Proteomes" id="UP000058114"/>
    </source>
</evidence>
<organism evidence="1 2">
    <name type="scientific">Aeromonas schubertii</name>
    <dbReference type="NCBI Taxonomy" id="652"/>
    <lineage>
        <taxon>Bacteria</taxon>
        <taxon>Pseudomonadati</taxon>
        <taxon>Pseudomonadota</taxon>
        <taxon>Gammaproteobacteria</taxon>
        <taxon>Aeromonadales</taxon>
        <taxon>Aeromonadaceae</taxon>
        <taxon>Aeromonas</taxon>
    </lineage>
</organism>
<dbReference type="KEGG" id="asr:WL1483_710"/>